<sequence>MAAWELWRQDDNGNRVRSGVFADRIEALARALVLESGVLHKQIYWVDGPSDPVCRTNRDLYRRLVSEGERMNAAARSLDVFLRAWWRVARPLSGRVSLDLDTVAAMVVAAGRVEPAQLQVSWRSASFRYTDKPTSYTDWEAIVLSQITDLADFADQGPLDEYARFGIDAPRLAGCARATDLRWYNFDPQAYLECGMAGALGGWSEDDGLRKAVPGPVVPLVNEPEPGEHTIGSLGWVDLAELARCGQEYE</sequence>
<keyword evidence="2" id="KW-1185">Reference proteome</keyword>
<evidence type="ECO:0000313" key="2">
    <source>
        <dbReference type="Proteomes" id="UP000578819"/>
    </source>
</evidence>
<accession>A0A7W7WMV7</accession>
<dbReference type="EMBL" id="JACHJW010000001">
    <property type="protein sequence ID" value="MBB4956568.1"/>
    <property type="molecule type" value="Genomic_DNA"/>
</dbReference>
<dbReference type="Proteomes" id="UP000578819">
    <property type="component" value="Unassembled WGS sequence"/>
</dbReference>
<dbReference type="AlphaFoldDB" id="A0A7W7WMV7"/>
<protein>
    <submittedName>
        <fullName evidence="1">Uncharacterized protein</fullName>
    </submittedName>
</protein>
<reference evidence="1 2" key="1">
    <citation type="submission" date="2020-08" db="EMBL/GenBank/DDBJ databases">
        <title>Sequencing the genomes of 1000 actinobacteria strains.</title>
        <authorList>
            <person name="Klenk H.-P."/>
        </authorList>
    </citation>
    <scope>NUCLEOTIDE SEQUENCE [LARGE SCALE GENOMIC DNA]</scope>
    <source>
        <strain evidence="1 2">DSM 45886</strain>
    </source>
</reference>
<evidence type="ECO:0000313" key="1">
    <source>
        <dbReference type="EMBL" id="MBB4956568.1"/>
    </source>
</evidence>
<proteinExistence type="predicted"/>
<comment type="caution">
    <text evidence="1">The sequence shown here is derived from an EMBL/GenBank/DDBJ whole genome shotgun (WGS) entry which is preliminary data.</text>
</comment>
<gene>
    <name evidence="1" type="ORF">FHR38_000301</name>
</gene>
<name>A0A7W7WMV7_9ACTN</name>
<organism evidence="1 2">
    <name type="scientific">Micromonospora polyrhachis</name>
    <dbReference type="NCBI Taxonomy" id="1282883"/>
    <lineage>
        <taxon>Bacteria</taxon>
        <taxon>Bacillati</taxon>
        <taxon>Actinomycetota</taxon>
        <taxon>Actinomycetes</taxon>
        <taxon>Micromonosporales</taxon>
        <taxon>Micromonosporaceae</taxon>
        <taxon>Micromonospora</taxon>
    </lineage>
</organism>
<dbReference type="RefSeq" id="WP_184540501.1">
    <property type="nucleotide sequence ID" value="NZ_JACHJW010000001.1"/>
</dbReference>